<dbReference type="EMBL" id="MK373798">
    <property type="protein sequence ID" value="QBQ81466.1"/>
    <property type="molecule type" value="Genomic_DNA"/>
</dbReference>
<evidence type="ECO:0000256" key="1">
    <source>
        <dbReference type="SAM" id="MobiDB-lite"/>
    </source>
</evidence>
<organism evidence="2 3">
    <name type="scientific">Escherichia phage vB_EcoS_G29-2</name>
    <dbReference type="NCBI Taxonomy" id="2508189"/>
    <lineage>
        <taxon>Viruses</taxon>
        <taxon>Duplodnaviria</taxon>
        <taxon>Heunggongvirae</taxon>
        <taxon>Uroviricota</taxon>
        <taxon>Caudoviricetes</taxon>
        <taxon>Drexlerviridae</taxon>
        <taxon>Tempevirinae</taxon>
        <taxon>Hanrivervirus</taxon>
        <taxon>Hanrivervirus G292</taxon>
    </lineage>
</organism>
<proteinExistence type="predicted"/>
<protein>
    <submittedName>
        <fullName evidence="2">Uncharacterized protein</fullName>
    </submittedName>
</protein>
<feature type="compositionally biased region" description="Basic and acidic residues" evidence="1">
    <location>
        <begin position="17"/>
        <end position="26"/>
    </location>
</feature>
<reference evidence="2 3" key="1">
    <citation type="submission" date="2019-01" db="EMBL/GenBank/DDBJ databases">
        <title>Still something new to discover - new insights into E. coli phage diversity and taxonomy.</title>
        <authorList>
            <person name="Korf I.H.E."/>
            <person name="Adriaennsens E."/>
            <person name="Dreiseikelmann B."/>
            <person name="Kropinski A."/>
            <person name="Nimtz M."/>
            <person name="Meier-Kolthoff J.P."/>
            <person name="Rohde M."/>
            <person name="van Raaij M."/>
            <person name="Wittmann J."/>
        </authorList>
    </citation>
    <scope>NUCLEOTIDE SEQUENCE [LARGE SCALE GENOMIC DNA]</scope>
</reference>
<evidence type="ECO:0000313" key="2">
    <source>
        <dbReference type="EMBL" id="QBQ81466.1"/>
    </source>
</evidence>
<feature type="region of interest" description="Disordered" evidence="1">
    <location>
        <begin position="17"/>
        <end position="45"/>
    </location>
</feature>
<accession>A0A482N685</accession>
<evidence type="ECO:0000313" key="3">
    <source>
        <dbReference type="Proteomes" id="UP000306344"/>
    </source>
</evidence>
<keyword evidence="3" id="KW-1185">Reference proteome</keyword>
<sequence>MKMRNFEKIVTKKKRYSYDEHREMNQRYRKKPQRPGKHSSRHGEN</sequence>
<dbReference type="Proteomes" id="UP000306344">
    <property type="component" value="Segment"/>
</dbReference>
<name>A0A482N685_9CAUD</name>
<feature type="compositionally biased region" description="Basic residues" evidence="1">
    <location>
        <begin position="27"/>
        <end position="45"/>
    </location>
</feature>
<gene>
    <name evidence="2" type="ORF">G292_00012</name>
</gene>